<dbReference type="Proteomes" id="UP000184432">
    <property type="component" value="Unassembled WGS sequence"/>
</dbReference>
<evidence type="ECO:0000313" key="1">
    <source>
        <dbReference type="EMBL" id="SHJ39139.1"/>
    </source>
</evidence>
<dbReference type="STRING" id="570521.SAMN04488508_108122"/>
<accession>A0A1M6IXL5</accession>
<dbReference type="OrthoDB" id="1182264at2"/>
<organism evidence="1 2">
    <name type="scientific">Aquimarina spongiae</name>
    <dbReference type="NCBI Taxonomy" id="570521"/>
    <lineage>
        <taxon>Bacteria</taxon>
        <taxon>Pseudomonadati</taxon>
        <taxon>Bacteroidota</taxon>
        <taxon>Flavobacteriia</taxon>
        <taxon>Flavobacteriales</taxon>
        <taxon>Flavobacteriaceae</taxon>
        <taxon>Aquimarina</taxon>
    </lineage>
</organism>
<reference evidence="2" key="1">
    <citation type="submission" date="2016-11" db="EMBL/GenBank/DDBJ databases">
        <authorList>
            <person name="Varghese N."/>
            <person name="Submissions S."/>
        </authorList>
    </citation>
    <scope>NUCLEOTIDE SEQUENCE [LARGE SCALE GENOMIC DNA]</scope>
    <source>
        <strain evidence="2">DSM 22623</strain>
    </source>
</reference>
<sequence>MKTKMKHYIMTVVCCFVVGIMAVKAQIVDNENRLSVTLGDGTAVTLLGKAISLSDAKSKDYYYLPFSLRLATNTENTPEFLFLKYITEEKEAEGGIGGALLHMLMHWGPTPEQQAELEMILKNGEQGAKKGSKLKGALELKPDGEKSLKIISATLGDEKLARSVVQSFNAPVLPGGRAAVASSLTPNGAQLLAATFEKDMAITDLTVELSYKYTTRVPAAKGRVEVRWREMMKHFEKDSAQYRQYRSKKKRGGLFGGLVDGLFGKRSSTDSITYDEVRNVVDEMYKREYIKIDWDDNVKDDRIEKVREAFFDFFLQKMTNSVESQQLAPPTEKEKEAMPDIKYSRKYTYNREFLKTAVKKGRETYYLNLRLAIEKPFTVTANLASWYNGVKNNKKCVSSVLLNDRFFQHRDINFLLDNESKLLFEEGEANYATITVKKERSSGNDFNDNVIIDYDYMKNKGLKTVISYARGDDENTDNYKYSAQWSLKGGNKFPAEPEWVEGDWMHNDITLAPPIVPRTIEFESDLEELKALGVVRATLQLRYMKFGNETESNIPITVSKGEPLVERTIFTDRDTQGYAYRYILTHKERGKMVLDWETKINDDYVYATIPQELKDEDPDYLEKIISAGEVLLKPGKDGKVSKTAKILDRFKDVLKVVKTDSK</sequence>
<evidence type="ECO:0000313" key="2">
    <source>
        <dbReference type="Proteomes" id="UP000184432"/>
    </source>
</evidence>
<dbReference type="AlphaFoldDB" id="A0A1M6IXL5"/>
<protein>
    <submittedName>
        <fullName evidence="1">Uncharacterized protein</fullName>
    </submittedName>
</protein>
<dbReference type="RefSeq" id="WP_073319054.1">
    <property type="nucleotide sequence ID" value="NZ_FQYP01000008.1"/>
</dbReference>
<dbReference type="EMBL" id="FQYP01000008">
    <property type="protein sequence ID" value="SHJ39139.1"/>
    <property type="molecule type" value="Genomic_DNA"/>
</dbReference>
<gene>
    <name evidence="1" type="ORF">SAMN04488508_108122</name>
</gene>
<name>A0A1M6IXL5_9FLAO</name>
<keyword evidence="2" id="KW-1185">Reference proteome</keyword>
<proteinExistence type="predicted"/>